<dbReference type="PROSITE" id="PS50086">
    <property type="entry name" value="TBC_RABGAP"/>
    <property type="match status" value="1"/>
</dbReference>
<reference evidence="6 7" key="1">
    <citation type="journal article" date="2024" name="Insects">
        <title>An Improved Chromosome-Level Genome Assembly of the Firefly Pyrocoelia pectoralis.</title>
        <authorList>
            <person name="Fu X."/>
            <person name="Meyer-Rochow V.B."/>
            <person name="Ballantyne L."/>
            <person name="Zhu X."/>
        </authorList>
    </citation>
    <scope>NUCLEOTIDE SEQUENCE [LARGE SCALE GENOMIC DNA]</scope>
    <source>
        <strain evidence="6">XCY_ONT2</strain>
    </source>
</reference>
<dbReference type="Proteomes" id="UP001329430">
    <property type="component" value="Chromosome 10"/>
</dbReference>
<dbReference type="Gene3D" id="1.10.10.2750">
    <property type="match status" value="1"/>
</dbReference>
<evidence type="ECO:0000256" key="4">
    <source>
        <dbReference type="SAM" id="MobiDB-lite"/>
    </source>
</evidence>
<dbReference type="FunFam" id="1.10.8.270:FF:000001">
    <property type="entry name" value="TBC1 domain family member 1"/>
    <property type="match status" value="1"/>
</dbReference>
<dbReference type="SMART" id="SM00164">
    <property type="entry name" value="TBC"/>
    <property type="match status" value="1"/>
</dbReference>
<protein>
    <recommendedName>
        <fullName evidence="5">Rab-GAP TBC domain-containing protein</fullName>
    </recommendedName>
</protein>
<gene>
    <name evidence="6" type="ORF">RI129_012704</name>
</gene>
<organism evidence="6 7">
    <name type="scientific">Pyrocoelia pectoralis</name>
    <dbReference type="NCBI Taxonomy" id="417401"/>
    <lineage>
        <taxon>Eukaryota</taxon>
        <taxon>Metazoa</taxon>
        <taxon>Ecdysozoa</taxon>
        <taxon>Arthropoda</taxon>
        <taxon>Hexapoda</taxon>
        <taxon>Insecta</taxon>
        <taxon>Pterygota</taxon>
        <taxon>Neoptera</taxon>
        <taxon>Endopterygota</taxon>
        <taxon>Coleoptera</taxon>
        <taxon>Polyphaga</taxon>
        <taxon>Elateriformia</taxon>
        <taxon>Elateroidea</taxon>
        <taxon>Lampyridae</taxon>
        <taxon>Lampyrinae</taxon>
        <taxon>Pyrocoelia</taxon>
    </lineage>
</organism>
<evidence type="ECO:0000256" key="2">
    <source>
        <dbReference type="ARBA" id="ARBA00022553"/>
    </source>
</evidence>
<feature type="region of interest" description="Disordered" evidence="4">
    <location>
        <begin position="285"/>
        <end position="309"/>
    </location>
</feature>
<dbReference type="Pfam" id="PF00566">
    <property type="entry name" value="RabGAP-TBC"/>
    <property type="match status" value="1"/>
</dbReference>
<dbReference type="PANTHER" id="PTHR47219:SF16">
    <property type="entry name" value="GTPASE ACTIVATING PROTEIN"/>
    <property type="match status" value="1"/>
</dbReference>
<keyword evidence="2" id="KW-0597">Phosphoprotein</keyword>
<name>A0AAN7V100_9COLE</name>
<dbReference type="Gene3D" id="1.10.8.270">
    <property type="entry name" value="putative rabgap domain of human tbc1 domain family member 14 like domains"/>
    <property type="match status" value="1"/>
</dbReference>
<dbReference type="GO" id="GO:0005096">
    <property type="term" value="F:GTPase activator activity"/>
    <property type="evidence" value="ECO:0007669"/>
    <property type="project" value="UniProtKB-KW"/>
</dbReference>
<keyword evidence="3" id="KW-0175">Coiled coil</keyword>
<comment type="caution">
    <text evidence="6">The sequence shown here is derived from an EMBL/GenBank/DDBJ whole genome shotgun (WGS) entry which is preliminary data.</text>
</comment>
<dbReference type="InterPro" id="IPR006020">
    <property type="entry name" value="PTB/PI_dom"/>
</dbReference>
<dbReference type="InterPro" id="IPR035969">
    <property type="entry name" value="Rab-GAP_TBC_sf"/>
</dbReference>
<dbReference type="InterPro" id="IPR011993">
    <property type="entry name" value="PH-like_dom_sf"/>
</dbReference>
<dbReference type="AlphaFoldDB" id="A0AAN7V100"/>
<sequence>MKLVTVHYLGFTAMDRRFSNPMLPWIVSEIRKRDCYERVSLGVEDGILQAYNADFELQFSHNVQNMSRFSQADIDPCTFLYLVRDDGEQLLYCYLFQALKSSDVADLYQQMKENQNTTPTKSLSNASSLTSLSIDISPSSSNFIEVLYVGKIKVWSKKVPDTFIDDALEKFKAHDEEIRNRLHGSAETLRNEGLQRRSSIDCNFNSTEGTPTKFPPNLIRSSTLSSISVNKSPEVDEKPLIEVPVKQPSPEEFDTQESPEEICDNVSPNTLCRIKRVKFKTRSFSENSMTDDTPSSSTNSIQNSNENEATSAKYSMKFDDHNRTMVLQVGRGDLRLISPDRKLVLLHKQNRDITACAKGMINPTHFGFICHESNTANACIGYVFKCESQSVANEAVGAITQALTNADYKYVRPVITSCEHCPMVWYHKLCAEVEHLTDRKTNAAILRRLDTLDEEEQSIILTKFRGAETDSLREQNEFLMMLLRAHCEMKQGRHVHDTAENRSEFLNQYLGGSTIFTKARRTLTNSFDNLLKRKASRDDISAVIKDMSLPIHSTSREVSPHVSDESDGFRSRSSTFGSVNDLKVKDNKILISPERHMADKTLKSPMMDIFFKVGSSPKSTASEEGSPKLDAGSWRQAMFKRVVTPSKQELCAKKRSKQELRILWKKSIHQAILLVRMEKENAKLKAKQEENAVRRIKLEYDELKLNQREVIEVWDMITNKETRLTVKTDNQLLLQAIRQGIPRSKRGEVWHFLAEHYCTNIAPIDTHKFPNYNIPYESLLKQLTSHQHAILIDLGRTFPSHSYYSSSLGPGQLALFNLLKAYSLLDPEVGYCQGLSFVAGVLLLHMEESQAFFLLRHLMFRRGLRNQYLPDMNGLQVKLYQLSRLVRDQLPDLYQHFDFYEVAPTLYAAPWLLTLFASQFPLGFVTRVFDFLFLENTDVIFRVALALLSLHNEELLKCDSFEEIMNYLKLMLPAIDKILLDKVMKQVVTIDITKQLNEYLVEYQVLQEELASVQPQVEALRKMEIQNKTLTEQNKALMAQLEITLTNIQRLEKNRSAQQASINRLEVQNRGLEVTVTTLGAFIHSVIDLKIDVDIPDDVRRILSQLTFTEPHRNSRTKTPHDKMVKSLSTGKIMVNDLKVQEPDILRSSSLSAHSRTLFLTSQKPKVDIKINDCFDYDPYRTKTVSDCTDINRYNNLRKIDEKSVSLPLPNYASKVSPTSSIDSGVCTPITPSPKEMAPHPLSNCDVQFTFNGTRELLNKTLKPTTRKCSTDLSAK</sequence>
<evidence type="ECO:0000256" key="1">
    <source>
        <dbReference type="ARBA" id="ARBA00022468"/>
    </source>
</evidence>
<dbReference type="SUPFAM" id="SSF50729">
    <property type="entry name" value="PH domain-like"/>
    <property type="match status" value="2"/>
</dbReference>
<dbReference type="SMART" id="SM00462">
    <property type="entry name" value="PTB"/>
    <property type="match status" value="2"/>
</dbReference>
<dbReference type="InterPro" id="IPR021785">
    <property type="entry name" value="DUF3350"/>
</dbReference>
<dbReference type="CDD" id="cd01269">
    <property type="entry name" value="PTB_TBC1D1_like"/>
    <property type="match status" value="1"/>
</dbReference>
<dbReference type="PANTHER" id="PTHR47219">
    <property type="entry name" value="RAB GTPASE-ACTIVATING PROTEIN 1-LIKE"/>
    <property type="match status" value="1"/>
</dbReference>
<evidence type="ECO:0000259" key="5">
    <source>
        <dbReference type="PROSITE" id="PS50086"/>
    </source>
</evidence>
<dbReference type="InterPro" id="IPR000195">
    <property type="entry name" value="Rab-GAP-TBC_dom"/>
</dbReference>
<evidence type="ECO:0000256" key="3">
    <source>
        <dbReference type="SAM" id="Coils"/>
    </source>
</evidence>
<dbReference type="CDD" id="cd00934">
    <property type="entry name" value="PTB"/>
    <property type="match status" value="1"/>
</dbReference>
<evidence type="ECO:0000313" key="6">
    <source>
        <dbReference type="EMBL" id="KAK5638409.1"/>
    </source>
</evidence>
<dbReference type="FunFam" id="1.10.472.80:FF:000043">
    <property type="entry name" value="Pollux, isoform A"/>
    <property type="match status" value="1"/>
</dbReference>
<keyword evidence="1" id="KW-0343">GTPase activation</keyword>
<feature type="coiled-coil region" evidence="3">
    <location>
        <begin position="679"/>
        <end position="706"/>
    </location>
</feature>
<dbReference type="Gene3D" id="1.10.472.80">
    <property type="entry name" value="Ypt/Rab-GAP domain of gyp1p, domain 3"/>
    <property type="match status" value="1"/>
</dbReference>
<keyword evidence="7" id="KW-1185">Reference proteome</keyword>
<evidence type="ECO:0000313" key="7">
    <source>
        <dbReference type="Proteomes" id="UP001329430"/>
    </source>
</evidence>
<proteinExistence type="predicted"/>
<dbReference type="EMBL" id="JAVRBK010000010">
    <property type="protein sequence ID" value="KAK5638409.1"/>
    <property type="molecule type" value="Genomic_DNA"/>
</dbReference>
<dbReference type="SUPFAM" id="SSF47923">
    <property type="entry name" value="Ypt/Rab-GAP domain of gyp1p"/>
    <property type="match status" value="2"/>
</dbReference>
<accession>A0AAN7V100</accession>
<dbReference type="Gene3D" id="2.30.29.30">
    <property type="entry name" value="Pleckstrin-homology domain (PH domain)/Phosphotyrosine-binding domain (PTB)"/>
    <property type="match status" value="2"/>
</dbReference>
<dbReference type="InterPro" id="IPR050302">
    <property type="entry name" value="Rab_GAP_TBC_domain"/>
</dbReference>
<dbReference type="Pfam" id="PF11830">
    <property type="entry name" value="DUF3350"/>
    <property type="match status" value="1"/>
</dbReference>
<dbReference type="FunFam" id="1.10.10.2750:FF:000002">
    <property type="entry name" value="TBC1 domain family member 4"/>
    <property type="match status" value="1"/>
</dbReference>
<feature type="domain" description="Rab-GAP TBC" evidence="5">
    <location>
        <begin position="740"/>
        <end position="936"/>
    </location>
</feature>
<feature type="coiled-coil region" evidence="3">
    <location>
        <begin position="1020"/>
        <end position="1068"/>
    </location>
</feature>